<evidence type="ECO:0000313" key="9">
    <source>
        <dbReference type="Proteomes" id="UP000032266"/>
    </source>
</evidence>
<comment type="function">
    <text evidence="5">An accessory protein needed during the final step in the assembly of 30S ribosomal subunit, possibly for assembly of the head region. Essential for efficient processing of 16S rRNA. May be needed both before and after RbfA during the maturation of 16S rRNA. It has affinity for free ribosomal 30S subunits but not for 70S ribosomes.</text>
</comment>
<evidence type="ECO:0000313" key="8">
    <source>
        <dbReference type="EMBL" id="AJQ94477.1"/>
    </source>
</evidence>
<keyword evidence="9" id="KW-1185">Reference proteome</keyword>
<dbReference type="EMBL" id="CP007142">
    <property type="protein sequence ID" value="AJQ94477.1"/>
    <property type="molecule type" value="Genomic_DNA"/>
</dbReference>
<dbReference type="Proteomes" id="UP000032266">
    <property type="component" value="Chromosome"/>
</dbReference>
<dbReference type="SUPFAM" id="SSF50447">
    <property type="entry name" value="Translation proteins"/>
    <property type="match status" value="1"/>
</dbReference>
<dbReference type="OrthoDB" id="9783509at2"/>
<evidence type="ECO:0000259" key="6">
    <source>
        <dbReference type="Pfam" id="PF01782"/>
    </source>
</evidence>
<organism evidence="8 9">
    <name type="scientific">Gynuella sunshinyii YC6258</name>
    <dbReference type="NCBI Taxonomy" id="1445510"/>
    <lineage>
        <taxon>Bacteria</taxon>
        <taxon>Pseudomonadati</taxon>
        <taxon>Pseudomonadota</taxon>
        <taxon>Gammaproteobacteria</taxon>
        <taxon>Oceanospirillales</taxon>
        <taxon>Saccharospirillaceae</taxon>
        <taxon>Gynuella</taxon>
    </lineage>
</organism>
<feature type="domain" description="Ribosome maturation factor RimM PRC barrel" evidence="7">
    <location>
        <begin position="101"/>
        <end position="174"/>
    </location>
</feature>
<dbReference type="Gene3D" id="2.40.30.60">
    <property type="entry name" value="RimM"/>
    <property type="match status" value="1"/>
</dbReference>
<evidence type="ECO:0000256" key="2">
    <source>
        <dbReference type="ARBA" id="ARBA00022517"/>
    </source>
</evidence>
<keyword evidence="3 5" id="KW-0698">rRNA processing</keyword>
<name>A0A0C5VII1_9GAMM</name>
<dbReference type="KEGG" id="gsn:YC6258_02439"/>
<dbReference type="Pfam" id="PF24986">
    <property type="entry name" value="PRC_RimM"/>
    <property type="match status" value="1"/>
</dbReference>
<proteinExistence type="inferred from homology"/>
<dbReference type="STRING" id="1445510.YC6258_02439"/>
<dbReference type="InterPro" id="IPR002676">
    <property type="entry name" value="RimM_N"/>
</dbReference>
<feature type="domain" description="RimM N-terminal" evidence="6">
    <location>
        <begin position="9"/>
        <end position="88"/>
    </location>
</feature>
<dbReference type="GO" id="GO:0042274">
    <property type="term" value="P:ribosomal small subunit biogenesis"/>
    <property type="evidence" value="ECO:0007669"/>
    <property type="project" value="UniProtKB-UniRule"/>
</dbReference>
<gene>
    <name evidence="5" type="primary">rimM</name>
    <name evidence="8" type="ORF">YC6258_02439</name>
</gene>
<dbReference type="RefSeq" id="WP_044616998.1">
    <property type="nucleotide sequence ID" value="NZ_CP007142.1"/>
</dbReference>
<dbReference type="SUPFAM" id="SSF50346">
    <property type="entry name" value="PRC-barrel domain"/>
    <property type="match status" value="1"/>
</dbReference>
<evidence type="ECO:0000256" key="3">
    <source>
        <dbReference type="ARBA" id="ARBA00022552"/>
    </source>
</evidence>
<comment type="subcellular location">
    <subcellularLocation>
        <location evidence="5">Cytoplasm</location>
    </subcellularLocation>
</comment>
<comment type="subunit">
    <text evidence="5">Binds ribosomal protein uS19.</text>
</comment>
<accession>A0A0C5VII1</accession>
<evidence type="ECO:0000256" key="5">
    <source>
        <dbReference type="HAMAP-Rule" id="MF_00014"/>
    </source>
</evidence>
<dbReference type="GO" id="GO:0006364">
    <property type="term" value="P:rRNA processing"/>
    <property type="evidence" value="ECO:0007669"/>
    <property type="project" value="UniProtKB-UniRule"/>
</dbReference>
<dbReference type="AlphaFoldDB" id="A0A0C5VII1"/>
<dbReference type="InterPro" id="IPR011961">
    <property type="entry name" value="RimM"/>
</dbReference>
<dbReference type="HAMAP" id="MF_00014">
    <property type="entry name" value="Ribosome_mat_RimM"/>
    <property type="match status" value="1"/>
</dbReference>
<dbReference type="InterPro" id="IPR056792">
    <property type="entry name" value="PRC_RimM"/>
</dbReference>
<dbReference type="InterPro" id="IPR011033">
    <property type="entry name" value="PRC_barrel-like_sf"/>
</dbReference>
<sequence length="175" mass="19712">MGDNKLIALGKITSVFGIKGWVKVYSYTEPMNQILDYPEWILQLNGRRLVVRLNAGKVHGKGLIAHIKDCDDRDEALKYQGAEIYVVAEQLPELEDGDFYWHELEGLKVVTLNGTNLGVVDHMMSAGTANDVLVVRGNDSAIDHEERLIPYLMDEVVKNVDLTNGEILVDWQPDY</sequence>
<dbReference type="GO" id="GO:0043022">
    <property type="term" value="F:ribosome binding"/>
    <property type="evidence" value="ECO:0007669"/>
    <property type="project" value="InterPro"/>
</dbReference>
<evidence type="ECO:0000256" key="1">
    <source>
        <dbReference type="ARBA" id="ARBA00022490"/>
    </source>
</evidence>
<evidence type="ECO:0000259" key="7">
    <source>
        <dbReference type="Pfam" id="PF24986"/>
    </source>
</evidence>
<dbReference type="InterPro" id="IPR036976">
    <property type="entry name" value="RimM_N_sf"/>
</dbReference>
<dbReference type="PATRIC" id="fig|1445510.3.peg.2396"/>
<dbReference type="GO" id="GO:0005840">
    <property type="term" value="C:ribosome"/>
    <property type="evidence" value="ECO:0007669"/>
    <property type="project" value="InterPro"/>
</dbReference>
<keyword evidence="1 5" id="KW-0963">Cytoplasm</keyword>
<dbReference type="Pfam" id="PF01782">
    <property type="entry name" value="RimM"/>
    <property type="match status" value="1"/>
</dbReference>
<dbReference type="Gene3D" id="2.30.30.240">
    <property type="entry name" value="PRC-barrel domain"/>
    <property type="match status" value="1"/>
</dbReference>
<keyword evidence="2 5" id="KW-0690">Ribosome biogenesis</keyword>
<comment type="similarity">
    <text evidence="5">Belongs to the RimM family.</text>
</comment>
<comment type="domain">
    <text evidence="5">The PRC barrel domain binds ribosomal protein uS19.</text>
</comment>
<dbReference type="HOGENOM" id="CLU_077636_1_0_6"/>
<dbReference type="InterPro" id="IPR009000">
    <property type="entry name" value="Transl_B-barrel_sf"/>
</dbReference>
<dbReference type="PANTHER" id="PTHR33692">
    <property type="entry name" value="RIBOSOME MATURATION FACTOR RIMM"/>
    <property type="match status" value="1"/>
</dbReference>
<keyword evidence="4 5" id="KW-0143">Chaperone</keyword>
<reference evidence="8 9" key="1">
    <citation type="submission" date="2014-01" db="EMBL/GenBank/DDBJ databases">
        <title>Full genme sequencing of cellulolytic bacterium Gynuella sunshinyii YC6258T gen. nov., sp. nov.</title>
        <authorList>
            <person name="Khan H."/>
            <person name="Chung E.J."/>
            <person name="Chung Y.R."/>
        </authorList>
    </citation>
    <scope>NUCLEOTIDE SEQUENCE [LARGE SCALE GENOMIC DNA]</scope>
    <source>
        <strain evidence="8 9">YC6258</strain>
    </source>
</reference>
<dbReference type="PANTHER" id="PTHR33692:SF1">
    <property type="entry name" value="RIBOSOME MATURATION FACTOR RIMM"/>
    <property type="match status" value="1"/>
</dbReference>
<protein>
    <recommendedName>
        <fullName evidence="5">Ribosome maturation factor RimM</fullName>
    </recommendedName>
</protein>
<dbReference type="GO" id="GO:0005737">
    <property type="term" value="C:cytoplasm"/>
    <property type="evidence" value="ECO:0007669"/>
    <property type="project" value="UniProtKB-SubCell"/>
</dbReference>
<evidence type="ECO:0000256" key="4">
    <source>
        <dbReference type="ARBA" id="ARBA00023186"/>
    </source>
</evidence>
<dbReference type="NCBIfam" id="TIGR02273">
    <property type="entry name" value="16S_RimM"/>
    <property type="match status" value="1"/>
</dbReference>